<dbReference type="EC" id="5.6.2.4" evidence="8"/>
<dbReference type="SUPFAM" id="SSF46934">
    <property type="entry name" value="UBA-like"/>
    <property type="match status" value="1"/>
</dbReference>
<feature type="domain" description="UBA" evidence="10">
    <location>
        <begin position="193"/>
        <end position="234"/>
    </location>
</feature>
<evidence type="ECO:0000259" key="10">
    <source>
        <dbReference type="PROSITE" id="PS50030"/>
    </source>
</evidence>
<dbReference type="Proteomes" id="UP001229421">
    <property type="component" value="Unassembled WGS sequence"/>
</dbReference>
<comment type="catalytic activity">
    <reaction evidence="8">
        <text>ATP + H2O = ADP + phosphate + H(+)</text>
        <dbReference type="Rhea" id="RHEA:13065"/>
        <dbReference type="ChEBI" id="CHEBI:15377"/>
        <dbReference type="ChEBI" id="CHEBI:15378"/>
        <dbReference type="ChEBI" id="CHEBI:30616"/>
        <dbReference type="ChEBI" id="CHEBI:43474"/>
        <dbReference type="ChEBI" id="CHEBI:456216"/>
    </reaction>
</comment>
<dbReference type="SMART" id="SM00490">
    <property type="entry name" value="HELICc"/>
    <property type="match status" value="1"/>
</dbReference>
<keyword evidence="4 8" id="KW-0378">Hydrolase</keyword>
<dbReference type="GO" id="GO:0005694">
    <property type="term" value="C:chromosome"/>
    <property type="evidence" value="ECO:0007669"/>
    <property type="project" value="TreeGrafter"/>
</dbReference>
<evidence type="ECO:0000256" key="9">
    <source>
        <dbReference type="SAM" id="MobiDB-lite"/>
    </source>
</evidence>
<dbReference type="GO" id="GO:0043138">
    <property type="term" value="F:3'-5' DNA helicase activity"/>
    <property type="evidence" value="ECO:0007669"/>
    <property type="project" value="UniProtKB-EC"/>
</dbReference>
<evidence type="ECO:0000256" key="2">
    <source>
        <dbReference type="ARBA" id="ARBA00008894"/>
    </source>
</evidence>
<dbReference type="InterPro" id="IPR015940">
    <property type="entry name" value="UBA"/>
</dbReference>
<dbReference type="Pfam" id="PF00271">
    <property type="entry name" value="Helicase_C"/>
    <property type="match status" value="1"/>
</dbReference>
<feature type="domain" description="Helicase ATP-binding" evidence="11">
    <location>
        <begin position="308"/>
        <end position="484"/>
    </location>
</feature>
<feature type="region of interest" description="Disordered" evidence="9">
    <location>
        <begin position="940"/>
        <end position="969"/>
    </location>
</feature>
<evidence type="ECO:0000256" key="5">
    <source>
        <dbReference type="ARBA" id="ARBA00022806"/>
    </source>
</evidence>
<comment type="catalytic activity">
    <reaction evidence="7 8">
        <text>Couples ATP hydrolysis with the unwinding of duplex DNA by translocating in the 3'-5' direction.</text>
        <dbReference type="EC" id="5.6.2.4"/>
    </reaction>
</comment>
<dbReference type="GO" id="GO:0016787">
    <property type="term" value="F:hydrolase activity"/>
    <property type="evidence" value="ECO:0007669"/>
    <property type="project" value="UniProtKB-KW"/>
</dbReference>
<dbReference type="GO" id="GO:0005634">
    <property type="term" value="C:nucleus"/>
    <property type="evidence" value="ECO:0007669"/>
    <property type="project" value="UniProtKB-SubCell"/>
</dbReference>
<dbReference type="SMART" id="SM00487">
    <property type="entry name" value="DEXDc"/>
    <property type="match status" value="1"/>
</dbReference>
<dbReference type="SUPFAM" id="SSF52540">
    <property type="entry name" value="P-loop containing nucleoside triphosphate hydrolases"/>
    <property type="match status" value="2"/>
</dbReference>
<gene>
    <name evidence="13" type="ORF">QVD17_12627</name>
</gene>
<dbReference type="PANTHER" id="PTHR13710">
    <property type="entry name" value="DNA HELICASE RECQ FAMILY MEMBER"/>
    <property type="match status" value="1"/>
</dbReference>
<evidence type="ECO:0000256" key="4">
    <source>
        <dbReference type="ARBA" id="ARBA00022801"/>
    </source>
</evidence>
<dbReference type="NCBIfam" id="TIGR00614">
    <property type="entry name" value="recQ_fam"/>
    <property type="match status" value="1"/>
</dbReference>
<evidence type="ECO:0000256" key="6">
    <source>
        <dbReference type="ARBA" id="ARBA00022840"/>
    </source>
</evidence>
<feature type="compositionally biased region" description="Basic and acidic residues" evidence="9">
    <location>
        <begin position="152"/>
        <end position="161"/>
    </location>
</feature>
<dbReference type="CDD" id="cd14270">
    <property type="entry name" value="UBA"/>
    <property type="match status" value="1"/>
</dbReference>
<feature type="region of interest" description="Disordered" evidence="9">
    <location>
        <begin position="148"/>
        <end position="177"/>
    </location>
</feature>
<dbReference type="GO" id="GO:0009378">
    <property type="term" value="F:four-way junction helicase activity"/>
    <property type="evidence" value="ECO:0007669"/>
    <property type="project" value="TreeGrafter"/>
</dbReference>
<comment type="similarity">
    <text evidence="1 8">Belongs to the helicase family. RecQ subfamily.</text>
</comment>
<feature type="compositionally biased region" description="Basic residues" evidence="9">
    <location>
        <begin position="940"/>
        <end position="949"/>
    </location>
</feature>
<dbReference type="Pfam" id="PF00270">
    <property type="entry name" value="DEAD"/>
    <property type="match status" value="1"/>
</dbReference>
<evidence type="ECO:0000256" key="3">
    <source>
        <dbReference type="ARBA" id="ARBA00022741"/>
    </source>
</evidence>
<dbReference type="PROSITE" id="PS51192">
    <property type="entry name" value="HELICASE_ATP_BIND_1"/>
    <property type="match status" value="1"/>
</dbReference>
<reference evidence="13" key="1">
    <citation type="journal article" date="2023" name="bioRxiv">
        <title>Improved chromosome-level genome assembly for marigold (Tagetes erecta).</title>
        <authorList>
            <person name="Jiang F."/>
            <person name="Yuan L."/>
            <person name="Wang S."/>
            <person name="Wang H."/>
            <person name="Xu D."/>
            <person name="Wang A."/>
            <person name="Fan W."/>
        </authorList>
    </citation>
    <scope>NUCLEOTIDE SEQUENCE</scope>
    <source>
        <strain evidence="13">WSJ</strain>
        <tissue evidence="13">Leaf</tissue>
    </source>
</reference>
<evidence type="ECO:0000256" key="1">
    <source>
        <dbReference type="ARBA" id="ARBA00005446"/>
    </source>
</evidence>
<protein>
    <recommendedName>
        <fullName evidence="8">ATP-dependent DNA helicase</fullName>
        <ecNumber evidence="8">5.6.2.4</ecNumber>
    </recommendedName>
</protein>
<accession>A0AAD8NVQ0</accession>
<comment type="similarity">
    <text evidence="2">Belongs to the disease resistance NB-LRR family.</text>
</comment>
<evidence type="ECO:0000256" key="7">
    <source>
        <dbReference type="ARBA" id="ARBA00034617"/>
    </source>
</evidence>
<dbReference type="PROSITE" id="PS50030">
    <property type="entry name" value="UBA"/>
    <property type="match status" value="1"/>
</dbReference>
<comment type="caution">
    <text evidence="13">The sequence shown here is derived from an EMBL/GenBank/DDBJ whole genome shotgun (WGS) entry which is preliminary data.</text>
</comment>
<dbReference type="InterPro" id="IPR036388">
    <property type="entry name" value="WH-like_DNA-bd_sf"/>
</dbReference>
<keyword evidence="6 8" id="KW-0067">ATP-binding</keyword>
<dbReference type="InterPro" id="IPR011545">
    <property type="entry name" value="DEAD/DEAH_box_helicase_dom"/>
</dbReference>
<dbReference type="InterPro" id="IPR014001">
    <property type="entry name" value="Helicase_ATP-bd"/>
</dbReference>
<dbReference type="PROSITE" id="PS51194">
    <property type="entry name" value="HELICASE_CTER"/>
    <property type="match status" value="1"/>
</dbReference>
<dbReference type="EMBL" id="JAUHHV010000003">
    <property type="protein sequence ID" value="KAK1430110.1"/>
    <property type="molecule type" value="Genomic_DNA"/>
</dbReference>
<dbReference type="InterPro" id="IPR032284">
    <property type="entry name" value="RecQ_Zn-bd"/>
</dbReference>
<keyword evidence="5 8" id="KW-0347">Helicase</keyword>
<evidence type="ECO:0000259" key="11">
    <source>
        <dbReference type="PROSITE" id="PS51192"/>
    </source>
</evidence>
<evidence type="ECO:0000259" key="12">
    <source>
        <dbReference type="PROSITE" id="PS51194"/>
    </source>
</evidence>
<keyword evidence="3 8" id="KW-0547">Nucleotide-binding</keyword>
<keyword evidence="8" id="KW-0539">Nucleus</keyword>
<dbReference type="AlphaFoldDB" id="A0AAD8NVQ0"/>
<dbReference type="GO" id="GO:0003676">
    <property type="term" value="F:nucleic acid binding"/>
    <property type="evidence" value="ECO:0007669"/>
    <property type="project" value="InterPro"/>
</dbReference>
<dbReference type="FunFam" id="3.40.50.300:FF:001456">
    <property type="entry name" value="ATP-dependent DNA helicase"/>
    <property type="match status" value="1"/>
</dbReference>
<dbReference type="InterPro" id="IPR009060">
    <property type="entry name" value="UBA-like_sf"/>
</dbReference>
<dbReference type="PANTHER" id="PTHR13710:SF69">
    <property type="entry name" value="ATP-DEPENDENT DNA HELICASE Q-LIKE SIM"/>
    <property type="match status" value="1"/>
</dbReference>
<dbReference type="InterPro" id="IPR004589">
    <property type="entry name" value="DNA_helicase_ATP-dep_RecQ"/>
</dbReference>
<feature type="domain" description="Helicase C-terminal" evidence="12">
    <location>
        <begin position="604"/>
        <end position="766"/>
    </location>
</feature>
<organism evidence="13 14">
    <name type="scientific">Tagetes erecta</name>
    <name type="common">African marigold</name>
    <dbReference type="NCBI Taxonomy" id="13708"/>
    <lineage>
        <taxon>Eukaryota</taxon>
        <taxon>Viridiplantae</taxon>
        <taxon>Streptophyta</taxon>
        <taxon>Embryophyta</taxon>
        <taxon>Tracheophyta</taxon>
        <taxon>Spermatophyta</taxon>
        <taxon>Magnoliopsida</taxon>
        <taxon>eudicotyledons</taxon>
        <taxon>Gunneridae</taxon>
        <taxon>Pentapetalae</taxon>
        <taxon>asterids</taxon>
        <taxon>campanulids</taxon>
        <taxon>Asterales</taxon>
        <taxon>Asteraceae</taxon>
        <taxon>Asteroideae</taxon>
        <taxon>Heliantheae alliance</taxon>
        <taxon>Tageteae</taxon>
        <taxon>Tagetes</taxon>
    </lineage>
</organism>
<dbReference type="InterPro" id="IPR027417">
    <property type="entry name" value="P-loop_NTPase"/>
</dbReference>
<dbReference type="FunFam" id="1.10.10.10:FF:000782">
    <property type="entry name" value="ATP-dependent DNA helicase"/>
    <property type="match status" value="1"/>
</dbReference>
<evidence type="ECO:0000256" key="8">
    <source>
        <dbReference type="RuleBase" id="RU364117"/>
    </source>
</evidence>
<dbReference type="Gene3D" id="1.10.10.10">
    <property type="entry name" value="Winged helix-like DNA-binding domain superfamily/Winged helix DNA-binding domain"/>
    <property type="match status" value="1"/>
</dbReference>
<dbReference type="GO" id="GO:0005737">
    <property type="term" value="C:cytoplasm"/>
    <property type="evidence" value="ECO:0007669"/>
    <property type="project" value="TreeGrafter"/>
</dbReference>
<dbReference type="InterPro" id="IPR001650">
    <property type="entry name" value="Helicase_C-like"/>
</dbReference>
<sequence length="969" mass="109258">MTLLSGTPKRTMTFGVGSTHTLKMVAMYEPKWKEQIVGTHSQSISGKRSTEDISSEANNYFDLNDDNEVTVENTVEELPRIAIGDALSQLLPHATHIIRIVTEYLSKCVLPDLRIKLYGLIKLMLLSMGVAGLSLYIAEDVVNNASIDLESPGDRDGDARSLSESMQKKRKHEMTGSPLIFNQDPSCAMDGNNLASDLVMAELISMGFEISEVTKAIKEVGPSLNNAVDFILNGCKKASRKRDISGTGKQSVRGMRQSSIMDHLQSGKKTTASVSIAGSNEDWEVRANMLLQQHFGYASLKRFQREALGAWIAQKDCVVLAATGSGKSLCFQIPALLTGKVVVVISPLISLMHDQCLKLAKHGVSACFLGSGQIDQSVQQKAMRGVYEIIYVCPETILRLIKPLESLAESRGIALFAIDEAHCVSKWGHDFRPDYRRLSALRDNFNAKKLAFLEFDIPIMALTATATTRVREDILLSLHMSEDPVIVLTTFFRPNLRFSVKHSRTCSSSYERDFCELIEVYKKNRSKKYSKKTNLLLEKSSVGTSCLDEVYNCEEGASESEEDNDDITLPKRKQLSVEFLEDESDMLMDVDDFDVTCGEFDGRSSTKDMDVCEGKTEEGLTIVYVPTRKETLSIAKYLSKCGLKAAAYHAKLPKSHLRQVHKEFHENTLQVVVATIAFGMGIDKLNVRRIIHYGWPQSLEAYYQEAGRAGRDGELADCVLYANLSRIPSLLPSRRSEEQTRQAYKMLSDCFRYAIRTSRCRAQMLVQYFGEDFSGDSCQLCDVCVKGPPEKQNVKDEARILMQMIVAHYENRSYADGSYDDDNYNHNICMEKPNVKMFVCRIQEQNQQLATTDLLWWRGLVRILEDKGFLKEGDKKDHVQIKYPEPTKLGLEFVFDETKSEDAFNVWPEADMLLSQSKPKSYSSFVEWGKGWADPEIRKKRLSRNRPWRQPRQTNKQTVRGRLAAKLSK</sequence>
<dbReference type="Pfam" id="PF16124">
    <property type="entry name" value="RecQ_Zn_bind"/>
    <property type="match status" value="1"/>
</dbReference>
<keyword evidence="14" id="KW-1185">Reference proteome</keyword>
<dbReference type="GO" id="GO:0000724">
    <property type="term" value="P:double-strand break repair via homologous recombination"/>
    <property type="evidence" value="ECO:0007669"/>
    <property type="project" value="TreeGrafter"/>
</dbReference>
<dbReference type="Gene3D" id="3.40.50.300">
    <property type="entry name" value="P-loop containing nucleotide triphosphate hydrolases"/>
    <property type="match status" value="2"/>
</dbReference>
<evidence type="ECO:0000313" key="13">
    <source>
        <dbReference type="EMBL" id="KAK1430110.1"/>
    </source>
</evidence>
<dbReference type="FunFam" id="3.40.50.300:FF:001391">
    <property type="entry name" value="ATP-dependent DNA helicase"/>
    <property type="match status" value="1"/>
</dbReference>
<dbReference type="GO" id="GO:0005524">
    <property type="term" value="F:ATP binding"/>
    <property type="evidence" value="ECO:0007669"/>
    <property type="project" value="UniProtKB-KW"/>
</dbReference>
<name>A0AAD8NVQ0_TARER</name>
<comment type="subcellular location">
    <subcellularLocation>
        <location evidence="8">Nucleus</location>
    </subcellularLocation>
</comment>
<dbReference type="CDD" id="cd17920">
    <property type="entry name" value="DEXHc_RecQ"/>
    <property type="match status" value="1"/>
</dbReference>
<proteinExistence type="inferred from homology"/>
<evidence type="ECO:0000313" key="14">
    <source>
        <dbReference type="Proteomes" id="UP001229421"/>
    </source>
</evidence>